<dbReference type="PROSITE" id="PS51450">
    <property type="entry name" value="LRR"/>
    <property type="match status" value="1"/>
</dbReference>
<keyword evidence="1" id="KW-0433">Leucine-rich repeat</keyword>
<evidence type="ECO:0000256" key="1">
    <source>
        <dbReference type="ARBA" id="ARBA00022614"/>
    </source>
</evidence>
<dbReference type="Pfam" id="PF00560">
    <property type="entry name" value="LRR_1"/>
    <property type="match status" value="2"/>
</dbReference>
<accession>A0ABV0Q1E7</accession>
<name>A0ABV0Q1E7_9TELE</name>
<dbReference type="PANTHER" id="PTHR48051:SF1">
    <property type="entry name" value="RAS SUPPRESSOR PROTEIN 1"/>
    <property type="match status" value="1"/>
</dbReference>
<evidence type="ECO:0000256" key="2">
    <source>
        <dbReference type="ARBA" id="ARBA00022737"/>
    </source>
</evidence>
<evidence type="ECO:0000313" key="4">
    <source>
        <dbReference type="Proteomes" id="UP001476798"/>
    </source>
</evidence>
<evidence type="ECO:0008006" key="5">
    <source>
        <dbReference type="Google" id="ProtNLM"/>
    </source>
</evidence>
<dbReference type="InterPro" id="IPR001611">
    <property type="entry name" value="Leu-rich_rpt"/>
</dbReference>
<keyword evidence="2" id="KW-0677">Repeat</keyword>
<protein>
    <recommendedName>
        <fullName evidence="5">Leucine-rich repeat-containing protein 2</fullName>
    </recommendedName>
</protein>
<sequence>MGPNRKVDVPVYDLSLIRGIWEVRVKKQRHRQKKEQERMEKSALARIDQQWQYRIYCKTMKTKELNQLHHYLERSMLTDVQPYMGCMDQSTDAEQQLGINCFCTEWFWFLWITVSAQSKRGSLSFRPGFGGIGHNPFCLNDFPRELQWMTYLQEWHIQRTRIRQLPDFLALFTQLTVLEIPKNLITELPPEIGEREDSNLTFTFRNKTESDPMQLHLLWKLTELRRLNVSYNRLSRVPPELGECEKLERLDLAGNHNLFGLPFEVRTQVFRPSNLLLTSHWRLQQTQCFYLQLSSLKQLVHLDISENRFVSIPICALRMTSLQLLDLSNNHLTDLPQDVDR</sequence>
<dbReference type="Gene3D" id="3.80.10.10">
    <property type="entry name" value="Ribonuclease Inhibitor"/>
    <property type="match status" value="2"/>
</dbReference>
<comment type="caution">
    <text evidence="3">The sequence shown here is derived from an EMBL/GenBank/DDBJ whole genome shotgun (WGS) entry which is preliminary data.</text>
</comment>
<gene>
    <name evidence="3" type="ORF">GOODEAATRI_027069</name>
</gene>
<dbReference type="InterPro" id="IPR050216">
    <property type="entry name" value="LRR_domain-containing"/>
</dbReference>
<dbReference type="SMART" id="SM00369">
    <property type="entry name" value="LRR_TYP"/>
    <property type="match status" value="4"/>
</dbReference>
<evidence type="ECO:0000313" key="3">
    <source>
        <dbReference type="EMBL" id="MEQ2189618.1"/>
    </source>
</evidence>
<dbReference type="PANTHER" id="PTHR48051">
    <property type="match status" value="1"/>
</dbReference>
<dbReference type="Proteomes" id="UP001476798">
    <property type="component" value="Unassembled WGS sequence"/>
</dbReference>
<proteinExistence type="predicted"/>
<keyword evidence="4" id="KW-1185">Reference proteome</keyword>
<dbReference type="EMBL" id="JAHRIO010093437">
    <property type="protein sequence ID" value="MEQ2189618.1"/>
    <property type="molecule type" value="Genomic_DNA"/>
</dbReference>
<dbReference type="InterPro" id="IPR003591">
    <property type="entry name" value="Leu-rich_rpt_typical-subtyp"/>
</dbReference>
<organism evidence="3 4">
    <name type="scientific">Goodea atripinnis</name>
    <dbReference type="NCBI Taxonomy" id="208336"/>
    <lineage>
        <taxon>Eukaryota</taxon>
        <taxon>Metazoa</taxon>
        <taxon>Chordata</taxon>
        <taxon>Craniata</taxon>
        <taxon>Vertebrata</taxon>
        <taxon>Euteleostomi</taxon>
        <taxon>Actinopterygii</taxon>
        <taxon>Neopterygii</taxon>
        <taxon>Teleostei</taxon>
        <taxon>Neoteleostei</taxon>
        <taxon>Acanthomorphata</taxon>
        <taxon>Ovalentaria</taxon>
        <taxon>Atherinomorphae</taxon>
        <taxon>Cyprinodontiformes</taxon>
        <taxon>Goodeidae</taxon>
        <taxon>Goodea</taxon>
    </lineage>
</organism>
<reference evidence="3 4" key="1">
    <citation type="submission" date="2021-06" db="EMBL/GenBank/DDBJ databases">
        <authorList>
            <person name="Palmer J.M."/>
        </authorList>
    </citation>
    <scope>NUCLEOTIDE SEQUENCE [LARGE SCALE GENOMIC DNA]</scope>
    <source>
        <strain evidence="3 4">GA_2019</strain>
        <tissue evidence="3">Muscle</tissue>
    </source>
</reference>
<dbReference type="PRINTS" id="PR00019">
    <property type="entry name" value="LEURICHRPT"/>
</dbReference>
<dbReference type="SUPFAM" id="SSF52058">
    <property type="entry name" value="L domain-like"/>
    <property type="match status" value="1"/>
</dbReference>
<dbReference type="InterPro" id="IPR032675">
    <property type="entry name" value="LRR_dom_sf"/>
</dbReference>